<gene>
    <name evidence="1" type="ordered locus">Daro_1365</name>
</gene>
<accession>Q47GB7</accession>
<dbReference type="HOGENOM" id="CLU_544820_0_0_4"/>
<proteinExistence type="predicted"/>
<dbReference type="EMBL" id="CP000089">
    <property type="protein sequence ID" value="AAZ46114.1"/>
    <property type="molecule type" value="Genomic_DNA"/>
</dbReference>
<evidence type="ECO:0000313" key="1">
    <source>
        <dbReference type="EMBL" id="AAZ46114.1"/>
    </source>
</evidence>
<sequence>MKNIEKVATQIADRVIAGIKPENEFQRRILESDQARETEGKDALSALRRLGGKKLHLGEEAILARRLYNEIRVLKHHLRAKKSSLGRFCIDAGISDASQSSKELHRLILAPGKNPNEVRLRRTADKYHRLIVAISKTTKESSSTLADRVLRGTSLHPEKNVGNLSETEMVQTALQGIVDRIDGEFGIFAKYMDISELKARHIASGGKENWPKWNLEPDRYEYEQELSDAMHPDFAFWQREHFLVAPEELAKGTEGIDASIISPAEKLMFVTTRFPSLHSPVVVNSGARQDDSFFYVPHTPLGISNCFDLFVSRRDNPVGYEKAVQKIIEHWRKINDSTNVSSLGRSRAVTDQWDEELNKPFGQSLNDMDSCISADYAWIVIYPMPDNSRLMPMFYMHGEEGGAYLVPLDARNLDLFRDAIWLDETRHMSVFDRIKELLGYLPGTPKSIEDGLRRTAPWFDYNPFYKMRDEKKEDLRLLGNFCQQYWGNSTQEPSHQGDSK</sequence>
<reference evidence="1" key="1">
    <citation type="submission" date="2005-08" db="EMBL/GenBank/DDBJ databases">
        <title>Complete sequence of Dechloromonas aromatica RCB.</title>
        <authorList>
            <person name="Salinero K.K."/>
            <person name="Copeland A."/>
            <person name="Lucas S."/>
            <person name="Lapidus A."/>
            <person name="Barry K."/>
            <person name="Detter J.C."/>
            <person name="Glavina T."/>
            <person name="Hammon N."/>
            <person name="Israni S."/>
            <person name="Pitluck S."/>
            <person name="Di Bartolo G."/>
            <person name="Trong S."/>
            <person name="Schmutz J."/>
            <person name="Larimer F."/>
            <person name="Land M."/>
            <person name="Ivanova N."/>
            <person name="Richardson P."/>
        </authorList>
    </citation>
    <scope>NUCLEOTIDE SEQUENCE</scope>
    <source>
        <strain evidence="1">RCB</strain>
    </source>
</reference>
<dbReference type="STRING" id="159087.Daro_1365"/>
<organism evidence="1">
    <name type="scientific">Dechloromonas aromatica (strain RCB)</name>
    <dbReference type="NCBI Taxonomy" id="159087"/>
    <lineage>
        <taxon>Bacteria</taxon>
        <taxon>Pseudomonadati</taxon>
        <taxon>Pseudomonadota</taxon>
        <taxon>Betaproteobacteria</taxon>
        <taxon>Rhodocyclales</taxon>
        <taxon>Azonexaceae</taxon>
        <taxon>Dechloromonas</taxon>
    </lineage>
</organism>
<dbReference type="AlphaFoldDB" id="Q47GB7"/>
<protein>
    <submittedName>
        <fullName evidence="1">Uncharacterized protein</fullName>
    </submittedName>
</protein>
<dbReference type="OrthoDB" id="9837920at2"/>
<name>Q47GB7_DECAR</name>
<dbReference type="KEGG" id="dar:Daro_1365"/>